<dbReference type="InterPro" id="IPR017926">
    <property type="entry name" value="GATASE"/>
</dbReference>
<feature type="domain" description="Glutamine amidotransferase" evidence="1">
    <location>
        <begin position="46"/>
        <end position="197"/>
    </location>
</feature>
<dbReference type="CDD" id="cd01741">
    <property type="entry name" value="GATase1_1"/>
    <property type="match status" value="1"/>
</dbReference>
<dbReference type="Pfam" id="PF00117">
    <property type="entry name" value="GATase"/>
    <property type="match status" value="1"/>
</dbReference>
<evidence type="ECO:0000313" key="2">
    <source>
        <dbReference type="EMBL" id="PWF24573.1"/>
    </source>
</evidence>
<keyword evidence="2" id="KW-0808">Transferase</keyword>
<dbReference type="PANTHER" id="PTHR42695:SF5">
    <property type="entry name" value="GLUTAMINE AMIDOTRANSFERASE YLR126C-RELATED"/>
    <property type="match status" value="1"/>
</dbReference>
<dbReference type="Proteomes" id="UP000245283">
    <property type="component" value="Unassembled WGS sequence"/>
</dbReference>
<dbReference type="OrthoDB" id="5196541at2"/>
<name>A0A2V1K2X5_9ACTO</name>
<dbReference type="AlphaFoldDB" id="A0A2V1K2X5"/>
<accession>A0A2V1K2X5</accession>
<dbReference type="PANTHER" id="PTHR42695">
    <property type="entry name" value="GLUTAMINE AMIDOTRANSFERASE YLR126C-RELATED"/>
    <property type="match status" value="1"/>
</dbReference>
<keyword evidence="3" id="KW-1185">Reference proteome</keyword>
<sequence length="244" mass="26574">MKPFVLISSRPEPQLARAEYLSFLKHCGLIQDQLRHVRVDLHPLPELDLDAISGILVGGSPFNASMPSEEKSALQHRVEREMAGLLDSLVPRDFPFFGACYGVATLGLHQGGTVDTKFGETVSAPAISLTDAGRADPVAQDLPDTFHAYVGHTEAIRDFPETATLLATSGPCPVQMFKVGKNMYATQFHPELDQNALAQRVMAYDGHGYYPSGEAAQTLAVLQGVDVAPSHSLLRNFARKYARE</sequence>
<comment type="caution">
    <text evidence="2">The sequence shown here is derived from an EMBL/GenBank/DDBJ whole genome shotgun (WGS) entry which is preliminary data.</text>
</comment>
<evidence type="ECO:0000313" key="3">
    <source>
        <dbReference type="Proteomes" id="UP000245283"/>
    </source>
</evidence>
<dbReference type="RefSeq" id="WP_109094469.1">
    <property type="nucleotide sequence ID" value="NZ_QETB01000006.1"/>
</dbReference>
<dbReference type="NCBIfam" id="NF005743">
    <property type="entry name" value="PRK07567.1"/>
    <property type="match status" value="1"/>
</dbReference>
<organism evidence="2 3">
    <name type="scientific">Ancrocorticia populi</name>
    <dbReference type="NCBI Taxonomy" id="2175228"/>
    <lineage>
        <taxon>Bacteria</taxon>
        <taxon>Bacillati</taxon>
        <taxon>Actinomycetota</taxon>
        <taxon>Actinomycetes</taxon>
        <taxon>Actinomycetales</taxon>
        <taxon>Actinomycetaceae</taxon>
        <taxon>Ancrocorticia</taxon>
    </lineage>
</organism>
<reference evidence="3" key="1">
    <citation type="submission" date="2018-05" db="EMBL/GenBank/DDBJ databases">
        <authorList>
            <person name="Li Y."/>
        </authorList>
    </citation>
    <scope>NUCLEOTIDE SEQUENCE [LARGE SCALE GENOMIC DNA]</scope>
    <source>
        <strain evidence="3">sk1b4</strain>
    </source>
</reference>
<dbReference type="PROSITE" id="PS51273">
    <property type="entry name" value="GATASE_TYPE_1"/>
    <property type="match status" value="1"/>
</dbReference>
<dbReference type="GO" id="GO:0005829">
    <property type="term" value="C:cytosol"/>
    <property type="evidence" value="ECO:0007669"/>
    <property type="project" value="TreeGrafter"/>
</dbReference>
<dbReference type="EMBL" id="QETB01000006">
    <property type="protein sequence ID" value="PWF24573.1"/>
    <property type="molecule type" value="Genomic_DNA"/>
</dbReference>
<evidence type="ECO:0000259" key="1">
    <source>
        <dbReference type="Pfam" id="PF00117"/>
    </source>
</evidence>
<protein>
    <submittedName>
        <fullName evidence="2">Glutamine amidotransferase</fullName>
    </submittedName>
</protein>
<proteinExistence type="predicted"/>
<gene>
    <name evidence="2" type="ORF">DD236_11140</name>
</gene>
<dbReference type="SUPFAM" id="SSF52317">
    <property type="entry name" value="Class I glutamine amidotransferase-like"/>
    <property type="match status" value="1"/>
</dbReference>
<dbReference type="InterPro" id="IPR029062">
    <property type="entry name" value="Class_I_gatase-like"/>
</dbReference>
<dbReference type="Gene3D" id="3.40.50.880">
    <property type="match status" value="1"/>
</dbReference>
<dbReference type="InterPro" id="IPR044992">
    <property type="entry name" value="ChyE-like"/>
</dbReference>
<keyword evidence="2" id="KW-0315">Glutamine amidotransferase</keyword>
<dbReference type="GO" id="GO:0016740">
    <property type="term" value="F:transferase activity"/>
    <property type="evidence" value="ECO:0007669"/>
    <property type="project" value="UniProtKB-KW"/>
</dbReference>